<accession>A0A1H1DCS1</accession>
<evidence type="ECO:0000259" key="2">
    <source>
        <dbReference type="Pfam" id="PF26563"/>
    </source>
</evidence>
<keyword evidence="3" id="KW-0378">Hydrolase</keyword>
<dbReference type="InterPro" id="IPR022521">
    <property type="entry name" value="Rv3660c"/>
</dbReference>
<dbReference type="EMBL" id="FNKK01000002">
    <property type="protein sequence ID" value="SDQ74018.1"/>
    <property type="molecule type" value="Genomic_DNA"/>
</dbReference>
<protein>
    <submittedName>
        <fullName evidence="3">Helicase/secretion neighborhood CpaE-like protein</fullName>
    </submittedName>
</protein>
<dbReference type="InterPro" id="IPR050625">
    <property type="entry name" value="ParA/MinD_ATPase"/>
</dbReference>
<keyword evidence="4" id="KW-1185">Reference proteome</keyword>
<dbReference type="Pfam" id="PF01656">
    <property type="entry name" value="CbiA"/>
    <property type="match status" value="1"/>
</dbReference>
<dbReference type="SUPFAM" id="SSF52540">
    <property type="entry name" value="P-loop containing nucleoside triphosphate hydrolases"/>
    <property type="match status" value="1"/>
</dbReference>
<keyword evidence="3" id="KW-0547">Nucleotide-binding</keyword>
<dbReference type="OrthoDB" id="3252838at2"/>
<dbReference type="GO" id="GO:0005524">
    <property type="term" value="F:ATP binding"/>
    <property type="evidence" value="ECO:0007669"/>
    <property type="project" value="TreeGrafter"/>
</dbReference>
<dbReference type="NCBIfam" id="TIGR03815">
    <property type="entry name" value="CpaE_hom_Actino"/>
    <property type="match status" value="1"/>
</dbReference>
<keyword evidence="3" id="KW-0067">ATP-binding</keyword>
<dbReference type="GO" id="GO:0004386">
    <property type="term" value="F:helicase activity"/>
    <property type="evidence" value="ECO:0007669"/>
    <property type="project" value="UniProtKB-KW"/>
</dbReference>
<gene>
    <name evidence="3" type="ORF">SAMN04489764_1932</name>
</gene>
<dbReference type="PANTHER" id="PTHR43384:SF11">
    <property type="entry name" value="SEPTUM SITE DETERMINING PROTEIN"/>
    <property type="match status" value="1"/>
</dbReference>
<dbReference type="STRING" id="35622.SAMN04489764_1932"/>
<dbReference type="GO" id="GO:0016887">
    <property type="term" value="F:ATP hydrolysis activity"/>
    <property type="evidence" value="ECO:0007669"/>
    <property type="project" value="TreeGrafter"/>
</dbReference>
<organism evidence="3 4">
    <name type="scientific">Thermostaphylospora chromogena</name>
    <dbReference type="NCBI Taxonomy" id="35622"/>
    <lineage>
        <taxon>Bacteria</taxon>
        <taxon>Bacillati</taxon>
        <taxon>Actinomycetota</taxon>
        <taxon>Actinomycetes</taxon>
        <taxon>Streptosporangiales</taxon>
        <taxon>Thermomonosporaceae</taxon>
        <taxon>Thermostaphylospora</taxon>
    </lineage>
</organism>
<evidence type="ECO:0000259" key="1">
    <source>
        <dbReference type="Pfam" id="PF01656"/>
    </source>
</evidence>
<evidence type="ECO:0000313" key="4">
    <source>
        <dbReference type="Proteomes" id="UP000217103"/>
    </source>
</evidence>
<dbReference type="GO" id="GO:0005829">
    <property type="term" value="C:cytosol"/>
    <property type="evidence" value="ECO:0007669"/>
    <property type="project" value="TreeGrafter"/>
</dbReference>
<feature type="domain" description="Rv3660c-like CheY-like N-terminal" evidence="2">
    <location>
        <begin position="7"/>
        <end position="114"/>
    </location>
</feature>
<dbReference type="InterPro" id="IPR027417">
    <property type="entry name" value="P-loop_NTPase"/>
</dbReference>
<keyword evidence="3" id="KW-0347">Helicase</keyword>
<dbReference type="Pfam" id="PF26563">
    <property type="entry name" value="Rv3660c_N"/>
    <property type="match status" value="1"/>
</dbReference>
<proteinExistence type="predicted"/>
<dbReference type="InterPro" id="IPR059050">
    <property type="entry name" value="Rv3660c_N"/>
</dbReference>
<dbReference type="AlphaFoldDB" id="A0A1H1DCS1"/>
<evidence type="ECO:0000313" key="3">
    <source>
        <dbReference type="EMBL" id="SDQ74018.1"/>
    </source>
</evidence>
<dbReference type="GO" id="GO:0009898">
    <property type="term" value="C:cytoplasmic side of plasma membrane"/>
    <property type="evidence" value="ECO:0007669"/>
    <property type="project" value="TreeGrafter"/>
</dbReference>
<dbReference type="Proteomes" id="UP000217103">
    <property type="component" value="Unassembled WGS sequence"/>
</dbReference>
<dbReference type="RefSeq" id="WP_093258719.1">
    <property type="nucleotide sequence ID" value="NZ_FNKK01000002.1"/>
</dbReference>
<dbReference type="InterPro" id="IPR002586">
    <property type="entry name" value="CobQ/CobB/MinD/ParA_Nub-bd_dom"/>
</dbReference>
<dbReference type="GO" id="GO:0051782">
    <property type="term" value="P:negative regulation of cell division"/>
    <property type="evidence" value="ECO:0007669"/>
    <property type="project" value="TreeGrafter"/>
</dbReference>
<name>A0A1H1DCS1_9ACTN</name>
<dbReference type="Gene3D" id="3.40.50.300">
    <property type="entry name" value="P-loop containing nucleotide triphosphate hydrolases"/>
    <property type="match status" value="1"/>
</dbReference>
<dbReference type="PANTHER" id="PTHR43384">
    <property type="entry name" value="SEPTUM SITE-DETERMINING PROTEIN MIND HOMOLOG, CHLOROPLASTIC-RELATED"/>
    <property type="match status" value="1"/>
</dbReference>
<reference evidence="3 4" key="1">
    <citation type="submission" date="2016-10" db="EMBL/GenBank/DDBJ databases">
        <authorList>
            <person name="de Groot N.N."/>
        </authorList>
    </citation>
    <scope>NUCLEOTIDE SEQUENCE [LARGE SCALE GENOMIC DNA]</scope>
    <source>
        <strain evidence="3 4">DSM 43794</strain>
    </source>
</reference>
<feature type="domain" description="CobQ/CobB/MinD/ParA nucleotide binding" evidence="1">
    <location>
        <begin position="122"/>
        <end position="158"/>
    </location>
</feature>
<sequence length="358" mass="37051">MNRPLVITRDDALLDDLLRISAAAGTEIDVAHVPAHARPYWAKAPLVVVGDDLADDLAATGPPRRPRVLLVTRGDDVDPTVWRRCVAVGAQEVLALPAAERRLADEFADLSGPSEETGRVLCVIGGSGGVGASVLAASLARAAAGRRRSTLLVDADPLGGGIDVLLGQEEVRGCRWGELVAREGRLNPGALQAVLPSTGHLAVLAFQRGAARPIPAEAMRSVLDAGQRGFDLVVVDLPRHLDAAAAEAAARAATTLLVVSASVRGVLAAAQVLSTLREHTSDIRAVVRPGVLDDDVVTGSLAVAGAGHLPDQARLAVALDRGQAPPLRATTSLGRFCAGFLDAFLDEQAGPAGEEPRP</sequence>